<evidence type="ECO:0000256" key="1">
    <source>
        <dbReference type="ARBA" id="ARBA00001798"/>
    </source>
</evidence>
<feature type="domain" description="RING-type" evidence="19">
    <location>
        <begin position="151"/>
        <end position="373"/>
    </location>
</feature>
<dbReference type="GO" id="GO:0061630">
    <property type="term" value="F:ubiquitin protein ligase activity"/>
    <property type="evidence" value="ECO:0007669"/>
    <property type="project" value="UniProtKB-EC"/>
</dbReference>
<evidence type="ECO:0000256" key="3">
    <source>
        <dbReference type="ARBA" id="ARBA00012251"/>
    </source>
</evidence>
<dbReference type="Pfam" id="PF00097">
    <property type="entry name" value="zf-C3HC4"/>
    <property type="match status" value="1"/>
</dbReference>
<dbReference type="HOGENOM" id="CLU_237202_0_0_1"/>
<dbReference type="FunFam" id="3.30.40.10:FF:000019">
    <property type="entry name" value="RBR-type E3 ubiquitin transferase"/>
    <property type="match status" value="1"/>
</dbReference>
<dbReference type="STRING" id="983506.L8X1L6"/>
<reference evidence="20 21" key="1">
    <citation type="journal article" date="2013" name="Nat. Commun.">
        <title>The evolution and pathogenic mechanisms of the rice sheath blight pathogen.</title>
        <authorList>
            <person name="Zheng A."/>
            <person name="Lin R."/>
            <person name="Xu L."/>
            <person name="Qin P."/>
            <person name="Tang C."/>
            <person name="Ai P."/>
            <person name="Zhang D."/>
            <person name="Liu Y."/>
            <person name="Sun Z."/>
            <person name="Feng H."/>
            <person name="Wang Y."/>
            <person name="Chen Y."/>
            <person name="Liang X."/>
            <person name="Fu R."/>
            <person name="Li Q."/>
            <person name="Zhang J."/>
            <person name="Yu X."/>
            <person name="Xie Z."/>
            <person name="Ding L."/>
            <person name="Guan P."/>
            <person name="Tang J."/>
            <person name="Liang Y."/>
            <person name="Wang S."/>
            <person name="Deng Q."/>
            <person name="Li S."/>
            <person name="Zhu J."/>
            <person name="Wang L."/>
            <person name="Liu H."/>
            <person name="Li P."/>
        </authorList>
    </citation>
    <scope>NUCLEOTIDE SEQUENCE [LARGE SCALE GENOMIC DNA]</scope>
    <source>
        <strain evidence="21">AG-1 IA</strain>
    </source>
</reference>
<feature type="compositionally biased region" description="Acidic residues" evidence="16">
    <location>
        <begin position="42"/>
        <end position="51"/>
    </location>
</feature>
<evidence type="ECO:0000256" key="14">
    <source>
        <dbReference type="ARBA" id="ARBA00023180"/>
    </source>
</evidence>
<keyword evidence="13 17" id="KW-0472">Membrane</keyword>
<keyword evidence="10" id="KW-0833">Ubl conjugation pathway</keyword>
<evidence type="ECO:0000259" key="18">
    <source>
        <dbReference type="PROSITE" id="PS50089"/>
    </source>
</evidence>
<dbReference type="InterPro" id="IPR044066">
    <property type="entry name" value="TRIAD_supradom"/>
</dbReference>
<dbReference type="InterPro" id="IPR052427">
    <property type="entry name" value="Glycosyltrans_GT2/GT47"/>
</dbReference>
<evidence type="ECO:0000256" key="2">
    <source>
        <dbReference type="ARBA" id="ARBA00004370"/>
    </source>
</evidence>
<dbReference type="GO" id="GO:0016020">
    <property type="term" value="C:membrane"/>
    <property type="evidence" value="ECO:0007669"/>
    <property type="project" value="UniProtKB-SubCell"/>
</dbReference>
<dbReference type="OrthoDB" id="2849215at2759"/>
<evidence type="ECO:0000313" key="20">
    <source>
        <dbReference type="EMBL" id="ELU42514.1"/>
    </source>
</evidence>
<evidence type="ECO:0000256" key="8">
    <source>
        <dbReference type="ARBA" id="ARBA00022737"/>
    </source>
</evidence>
<evidence type="ECO:0000256" key="9">
    <source>
        <dbReference type="ARBA" id="ARBA00022771"/>
    </source>
</evidence>
<dbReference type="CDD" id="cd20346">
    <property type="entry name" value="BRcat_RBR_ANKIB1"/>
    <property type="match status" value="1"/>
</dbReference>
<dbReference type="CDD" id="cd20356">
    <property type="entry name" value="Rcat_RBR_HHARI-like"/>
    <property type="match status" value="1"/>
</dbReference>
<dbReference type="InterPro" id="IPR029044">
    <property type="entry name" value="Nucleotide-diphossugar_trans"/>
</dbReference>
<keyword evidence="8" id="KW-0677">Repeat</keyword>
<keyword evidence="5 20" id="KW-0808">Transferase</keyword>
<dbReference type="PROSITE" id="PS51873">
    <property type="entry name" value="TRIAD"/>
    <property type="match status" value="1"/>
</dbReference>
<dbReference type="Gene3D" id="3.90.550.10">
    <property type="entry name" value="Spore Coat Polysaccharide Biosynthesis Protein SpsA, Chain A"/>
    <property type="match status" value="1"/>
</dbReference>
<evidence type="ECO:0000256" key="16">
    <source>
        <dbReference type="SAM" id="MobiDB-lite"/>
    </source>
</evidence>
<feature type="transmembrane region" description="Helical" evidence="17">
    <location>
        <begin position="1251"/>
        <end position="1275"/>
    </location>
</feature>
<dbReference type="CDD" id="cd06434">
    <property type="entry name" value="GT2_HAS"/>
    <property type="match status" value="1"/>
</dbReference>
<dbReference type="InterPro" id="IPR018957">
    <property type="entry name" value="Znf_C3HC4_RING-type"/>
</dbReference>
<feature type="transmembrane region" description="Helical" evidence="17">
    <location>
        <begin position="1478"/>
        <end position="1498"/>
    </location>
</feature>
<evidence type="ECO:0000256" key="5">
    <source>
        <dbReference type="ARBA" id="ARBA00022679"/>
    </source>
</evidence>
<evidence type="ECO:0000256" key="15">
    <source>
        <dbReference type="PROSITE-ProRule" id="PRU00175"/>
    </source>
</evidence>
<evidence type="ECO:0000256" key="4">
    <source>
        <dbReference type="ARBA" id="ARBA00022676"/>
    </source>
</evidence>
<dbReference type="SMART" id="SM00647">
    <property type="entry name" value="IBR"/>
    <property type="match status" value="2"/>
</dbReference>
<keyword evidence="21" id="KW-1185">Reference proteome</keyword>
<evidence type="ECO:0000259" key="19">
    <source>
        <dbReference type="PROSITE" id="PS51873"/>
    </source>
</evidence>
<dbReference type="InterPro" id="IPR013083">
    <property type="entry name" value="Znf_RING/FYVE/PHD"/>
</dbReference>
<dbReference type="EMBL" id="AFRT01000800">
    <property type="protein sequence ID" value="ELU42514.1"/>
    <property type="molecule type" value="Genomic_DNA"/>
</dbReference>
<dbReference type="InterPro" id="IPR002867">
    <property type="entry name" value="IBR_dom"/>
</dbReference>
<gene>
    <name evidence="20" type="ORF">AG1IA_03463</name>
</gene>
<keyword evidence="12 17" id="KW-1133">Transmembrane helix</keyword>
<evidence type="ECO:0000256" key="7">
    <source>
        <dbReference type="ARBA" id="ARBA00022723"/>
    </source>
</evidence>
<keyword evidence="6 17" id="KW-0812">Transmembrane</keyword>
<evidence type="ECO:0000256" key="10">
    <source>
        <dbReference type="ARBA" id="ARBA00022786"/>
    </source>
</evidence>
<evidence type="ECO:0000256" key="17">
    <source>
        <dbReference type="SAM" id="Phobius"/>
    </source>
</evidence>
<feature type="transmembrane region" description="Helical" evidence="17">
    <location>
        <begin position="968"/>
        <end position="990"/>
    </location>
</feature>
<dbReference type="PROSITE" id="PS50089">
    <property type="entry name" value="ZF_RING_2"/>
    <property type="match status" value="1"/>
</dbReference>
<feature type="transmembrane region" description="Helical" evidence="17">
    <location>
        <begin position="1350"/>
        <end position="1370"/>
    </location>
</feature>
<feature type="domain" description="RING-type" evidence="18">
    <location>
        <begin position="155"/>
        <end position="202"/>
    </location>
</feature>
<keyword evidence="7" id="KW-0479">Metal-binding</keyword>
<comment type="caution">
    <text evidence="20">The sequence shown here is derived from an EMBL/GenBank/DDBJ whole genome shotgun (WGS) entry which is preliminary data.</text>
</comment>
<keyword evidence="9 15" id="KW-0863">Zinc-finger</keyword>
<dbReference type="SUPFAM" id="SSF57850">
    <property type="entry name" value="RING/U-box"/>
    <property type="match status" value="2"/>
</dbReference>
<dbReference type="Pfam" id="PF13641">
    <property type="entry name" value="Glyco_tranf_2_3"/>
    <property type="match status" value="1"/>
</dbReference>
<feature type="transmembrane region" description="Helical" evidence="17">
    <location>
        <begin position="1382"/>
        <end position="1401"/>
    </location>
</feature>
<accession>L8X1L6</accession>
<feature type="region of interest" description="Disordered" evidence="16">
    <location>
        <begin position="1180"/>
        <end position="1215"/>
    </location>
</feature>
<dbReference type="GO" id="GO:0016757">
    <property type="term" value="F:glycosyltransferase activity"/>
    <property type="evidence" value="ECO:0007669"/>
    <property type="project" value="UniProtKB-KW"/>
</dbReference>
<feature type="transmembrane region" description="Helical" evidence="17">
    <location>
        <begin position="1408"/>
        <end position="1429"/>
    </location>
</feature>
<dbReference type="PANTHER" id="PTHR47844:SF1">
    <property type="entry name" value="EXOSTOSIN-LIKE 2"/>
    <property type="match status" value="1"/>
</dbReference>
<dbReference type="Gene3D" id="1.20.120.1750">
    <property type="match status" value="1"/>
</dbReference>
<dbReference type="InterPro" id="IPR001841">
    <property type="entry name" value="Znf_RING"/>
</dbReference>
<comment type="catalytic activity">
    <reaction evidence="1">
        <text>[E2 ubiquitin-conjugating enzyme]-S-ubiquitinyl-L-cysteine + [acceptor protein]-L-lysine = [E2 ubiquitin-conjugating enzyme]-L-cysteine + [acceptor protein]-N(6)-ubiquitinyl-L-lysine.</text>
        <dbReference type="EC" id="2.3.2.31"/>
    </reaction>
</comment>
<dbReference type="PANTHER" id="PTHR47844">
    <property type="entry name" value="SYNTHASE CPS1, PUTATIVE (AFU_ORTHOLOGUE AFUA_7G02500)-RELATED"/>
    <property type="match status" value="1"/>
</dbReference>
<dbReference type="Gene3D" id="3.30.40.10">
    <property type="entry name" value="Zinc/RING finger domain, C3HC4 (zinc finger)"/>
    <property type="match status" value="1"/>
</dbReference>
<dbReference type="FunFam" id="1.20.120.1750:FF:000002">
    <property type="entry name" value="RBR-type E3 ubiquitin transferase"/>
    <property type="match status" value="1"/>
</dbReference>
<protein>
    <recommendedName>
        <fullName evidence="3">RBR-type E3 ubiquitin transferase</fullName>
        <ecNumber evidence="3">2.3.2.31</ecNumber>
    </recommendedName>
</protein>
<evidence type="ECO:0000256" key="6">
    <source>
        <dbReference type="ARBA" id="ARBA00022692"/>
    </source>
</evidence>
<dbReference type="EC" id="2.3.2.31" evidence="3"/>
<name>L8X1L6_THACA</name>
<dbReference type="SUPFAM" id="SSF53448">
    <property type="entry name" value="Nucleotide-diphospho-sugar transferases"/>
    <property type="match status" value="1"/>
</dbReference>
<feature type="region of interest" description="Disordered" evidence="16">
    <location>
        <begin position="1"/>
        <end position="52"/>
    </location>
</feature>
<evidence type="ECO:0000256" key="11">
    <source>
        <dbReference type="ARBA" id="ARBA00022833"/>
    </source>
</evidence>
<feature type="compositionally biased region" description="Low complexity" evidence="16">
    <location>
        <begin position="1199"/>
        <end position="1210"/>
    </location>
</feature>
<evidence type="ECO:0000313" key="21">
    <source>
        <dbReference type="Proteomes" id="UP000011668"/>
    </source>
</evidence>
<evidence type="ECO:0000256" key="12">
    <source>
        <dbReference type="ARBA" id="ARBA00022989"/>
    </source>
</evidence>
<proteinExistence type="predicted"/>
<evidence type="ECO:0000256" key="13">
    <source>
        <dbReference type="ARBA" id="ARBA00023136"/>
    </source>
</evidence>
<feature type="transmembrane region" description="Helical" evidence="17">
    <location>
        <begin position="1435"/>
        <end position="1457"/>
    </location>
</feature>
<keyword evidence="14" id="KW-0325">Glycoprotein</keyword>
<sequence length="1838" mass="206891">MSSDYDMSEGEGSGSDDQYTSDDDVMIDSQADGTYEWSPTVPEEELSDGDDGGFAMDESVILKGKSKSYEVDHKSLSVEDLERQMEKDLWRVFVVLTLYQLPTALMILRYMSWNKEQAMEKFMEDQQLMLRKAGIALPGDSVPKKPRSKSEPFMCPVCCDDEPAEVLSLDCGHEFCSECWTQYLEGKIRGEGEVQLACMAEKCKVLVPDAFVFDRVSPVTKERFREGLVRQYVASIPKLRFCPHPSCVYTVQCSAAASRAALDTIVPTVKCGEEHSFCFGCEREGDHRPLICKIAKLWLKKCQDDSETANWIKSNTKECTKCQSTIEKNGGCKFCWVCMGPWSEHGNAWYTCNRYDEKESVEARDSQSKSRASLERYLFYYNRYANHEQSARLSLDLYAKTERKMEEMQITSDLTWIEVQFAKKAVDEVVKCRNTLQWTDLEKAVEELSELLEQPIEAKDIAALRQKITDKAERHCIGGYGERYVPELPAPTRLGVLTFSYRVPGGKVDLEHRAMIVFGLTLRHLVYSPCLSRTNQLSVRSKHVQCRLAMAVKTGTRTPEHRGTSIALSTSISSLAADRHSFYSPSPGLIVVSSPVCLEPTMLYLTADRFLFYRFYRYLWYLIRVAASFTYRPIPVPENPTYVASEDVTIIVPTIDAGEEFKEAAHSWLVGKPKEILIITEERMLGPLQELADSVDPSRIRVLTVPFANKRLQMTHGIRNTTTDIIVFADDDAIWPPTMLPMMLACFEDQKVGGVGTSQRVQPVGKNMTVWETLAAFRLTIRNIEISSATHIDGGVPCLSGRTAAYRTVILKDPEFLHGFTHDFWLGKYQLNSGDDKFLTRWMVSHGWNTYIQCCKEAELLSTMKPNWRFLLQVLRWTRNTWRSDLRSLFMERHVWTSHPYCAYTMVDKLFNPFTLLVGPVLVIRLCIQSTKPVAQGGYHLPWCYAVWLSATRTAKLLPHLWHRPQDIIYVPAFIAFGYYFAIMKLYALFTLHEVGWGTRAGIGNATDATKALEAQNAQEAAAAGGPDREKLMSHNDRGYDAEAGAYQQGYNTVPTAHTASKRELSVITYHKGVARRLIIHDDPTGKQTRAALSRMKLHAVSAGVGTLVHSFQNLAWQNATSRAVTVLVGTKLCLGIVYRSTTDDVAEFSPLTQLLLVEILKLGVSFAWWTRERQNTSPGDQYVGLENGDDRQSPRLFSPGREGSRSGSPVNSQPTYLRLSLPPIPTLIPLAGIVSLNCAVGFGVEAQRFAVPGAIHMFSLFTPLVCVLLLQLLFRRHYSASTWNGLLFQVLGRVGIDPVWNRYQSYEADEYPLACGACIPPSCFAELDGFGRGKPPALVHDVPYHPLSALNLILWGSSSLLYLVAYVFIHSESLWTFNFSVYGFIVAMITAVEVVAMTFVLKHGDALTVGATSYSVSSILAFFSVLFGRANYKLLILLGICIAAYGLGIFVVERISADQEEEPKEMDVQSEESPIKAAIALGIGSIAVIIATVAISAQGTGVGLQSPRPTPWFDFTALPPTQSKAWCPRKPLPKLSGRKETKKRARVTSAFDNILLIVFFSHPRIFSNSAYRYSMSVLRRGRMLVIKGYMTCSLMASTMKQNPCYDGYLWAPFDTFLNVPRLIQFKQRQDTIWWHSPFQDIITYVDNPALTNISHHAPPGTIQPGPAKDLIAKFKHWGKDWWWGEPNVGLKACMPAFETVSAKRRAQLAQLTDGELRMVGGSADTLYLPGYLREAFLETMDPFLDTDCFLEIAVPTAVHLIRPPSQKISFVDHWWIWEEPLNATFVRNQWADGYEVDTFHKYQFGKKDEQGHFQGDSGHIMAVQDLQLDSFKRQGMA</sequence>
<dbReference type="GO" id="GO:0008270">
    <property type="term" value="F:zinc ion binding"/>
    <property type="evidence" value="ECO:0007669"/>
    <property type="project" value="UniProtKB-KW"/>
</dbReference>
<dbReference type="Pfam" id="PF01485">
    <property type="entry name" value="IBR"/>
    <property type="match status" value="1"/>
</dbReference>
<keyword evidence="4" id="KW-0328">Glycosyltransferase</keyword>
<organism evidence="20 21">
    <name type="scientific">Thanatephorus cucumeris (strain AG1-IA)</name>
    <name type="common">Rice sheath blight fungus</name>
    <name type="synonym">Rhizoctonia solani</name>
    <dbReference type="NCBI Taxonomy" id="983506"/>
    <lineage>
        <taxon>Eukaryota</taxon>
        <taxon>Fungi</taxon>
        <taxon>Dikarya</taxon>
        <taxon>Basidiomycota</taxon>
        <taxon>Agaricomycotina</taxon>
        <taxon>Agaricomycetes</taxon>
        <taxon>Cantharellales</taxon>
        <taxon>Ceratobasidiaceae</taxon>
        <taxon>Rhizoctonia</taxon>
        <taxon>Rhizoctonia solani AG-1</taxon>
    </lineage>
</organism>
<comment type="subcellular location">
    <subcellularLocation>
        <location evidence="2">Membrane</location>
    </subcellularLocation>
</comment>
<dbReference type="Proteomes" id="UP000011668">
    <property type="component" value="Unassembled WGS sequence"/>
</dbReference>
<dbReference type="CDD" id="cd16625">
    <property type="entry name" value="RING-HC_RBR_HEL2-like"/>
    <property type="match status" value="1"/>
</dbReference>
<keyword evidence="11" id="KW-0862">Zinc</keyword>